<feature type="region of interest" description="Disordered" evidence="1">
    <location>
        <begin position="419"/>
        <end position="513"/>
    </location>
</feature>
<dbReference type="Proteomes" id="UP001431926">
    <property type="component" value="Chromosome"/>
</dbReference>
<evidence type="ECO:0000313" key="4">
    <source>
        <dbReference type="Proteomes" id="UP001431926"/>
    </source>
</evidence>
<evidence type="ECO:0000256" key="1">
    <source>
        <dbReference type="SAM" id="MobiDB-lite"/>
    </source>
</evidence>
<accession>A0ABZ1ZGX1</accession>
<sequence length="513" mass="53657">MMAATKRIALGVMSTALVAVLAGCSGTGSGGAGGAGADAEKGAHGAKENPPGAAPKNAVKLIGDGSTAFTGVQPKTPAVERLAPGEKPPQFVVFSWDGAGEDSQKLFSHFRGVAKKYNAKMTYFLSGVYLLPEEKKDLYNPPQHAPGRSDIGFNDTEGIRDTLAEVRAAWLEGNEIGTHFNGHFCGADGGVGTWSVDEWKSEISQAKAFVKSWKTNTPELKGEAPLPFDYDKELVGARTPCLEGQKNMVAAARNMGFRYDSSGVGNQVWPKKKDGVWDIPLQLVPMPGRAFETLSMDYNFMVNQSGTATQGDPSQHEYWGNQMRDGLLQAFDRSYSGNRAPLIIGNHFESWNGGTYMRAIEETIAKVCTKEGVRCVSFRQLADWLDAQDPKTLAKLTTLGVGEAPKTGWSSYLGTQQAAVKPADKGTEKAPAGDAGKAPDQAPAEDAAKAPGQAPGGDAGKALNGDAGDAPGQNPGDDAGGVPDQAPGNDAGDAPDRAPDQGDAGSDPAGATG</sequence>
<keyword evidence="2" id="KW-0732">Signal</keyword>
<dbReference type="SUPFAM" id="SSF88713">
    <property type="entry name" value="Glycoside hydrolase/deacetylase"/>
    <property type="match status" value="1"/>
</dbReference>
<feature type="compositionally biased region" description="Basic and acidic residues" evidence="1">
    <location>
        <begin position="38"/>
        <end position="47"/>
    </location>
</feature>
<dbReference type="InterPro" id="IPR052740">
    <property type="entry name" value="CE4"/>
</dbReference>
<dbReference type="PANTHER" id="PTHR45985">
    <property type="match status" value="1"/>
</dbReference>
<feature type="region of interest" description="Disordered" evidence="1">
    <location>
        <begin position="31"/>
        <end position="55"/>
    </location>
</feature>
<organism evidence="3 4">
    <name type="scientific">Streptomyces anulatus</name>
    <name type="common">Streptomyces chrysomallus</name>
    <dbReference type="NCBI Taxonomy" id="1892"/>
    <lineage>
        <taxon>Bacteria</taxon>
        <taxon>Bacillati</taxon>
        <taxon>Actinomycetota</taxon>
        <taxon>Actinomycetes</taxon>
        <taxon>Kitasatosporales</taxon>
        <taxon>Streptomycetaceae</taxon>
        <taxon>Streptomyces</taxon>
    </lineage>
</organism>
<evidence type="ECO:0000313" key="3">
    <source>
        <dbReference type="EMBL" id="WUX37960.1"/>
    </source>
</evidence>
<dbReference type="InterPro" id="IPR011330">
    <property type="entry name" value="Glyco_hydro/deAcase_b/a-brl"/>
</dbReference>
<reference evidence="3" key="1">
    <citation type="submission" date="2022-10" db="EMBL/GenBank/DDBJ databases">
        <title>The complete genomes of actinobacterial strains from the NBC collection.</title>
        <authorList>
            <person name="Joergensen T.S."/>
            <person name="Alvarez Arevalo M."/>
            <person name="Sterndorff E.B."/>
            <person name="Faurdal D."/>
            <person name="Vuksanovic O."/>
            <person name="Mourched A.-S."/>
            <person name="Charusanti P."/>
            <person name="Shaw S."/>
            <person name="Blin K."/>
            <person name="Weber T."/>
        </authorList>
    </citation>
    <scope>NUCLEOTIDE SEQUENCE</scope>
    <source>
        <strain evidence="3">NBC_01436</strain>
    </source>
</reference>
<protein>
    <recommendedName>
        <fullName evidence="5">Lipoprotein</fullName>
    </recommendedName>
</protein>
<evidence type="ECO:0000256" key="2">
    <source>
        <dbReference type="SAM" id="SignalP"/>
    </source>
</evidence>
<dbReference type="EMBL" id="CP109491">
    <property type="protein sequence ID" value="WUX37960.1"/>
    <property type="molecule type" value="Genomic_DNA"/>
</dbReference>
<dbReference type="PROSITE" id="PS51257">
    <property type="entry name" value="PROKAR_LIPOPROTEIN"/>
    <property type="match status" value="1"/>
</dbReference>
<feature type="signal peptide" evidence="2">
    <location>
        <begin position="1"/>
        <end position="18"/>
    </location>
</feature>
<dbReference type="Gene3D" id="3.20.20.370">
    <property type="entry name" value="Glycoside hydrolase/deacetylase"/>
    <property type="match status" value="1"/>
</dbReference>
<dbReference type="RefSeq" id="WP_329356524.1">
    <property type="nucleotide sequence ID" value="NZ_CP109490.1"/>
</dbReference>
<proteinExistence type="predicted"/>
<evidence type="ECO:0008006" key="5">
    <source>
        <dbReference type="Google" id="ProtNLM"/>
    </source>
</evidence>
<name>A0ABZ1ZGX1_STRAQ</name>
<gene>
    <name evidence="3" type="ORF">OG367_17760</name>
</gene>
<feature type="chain" id="PRO_5047196288" description="Lipoprotein" evidence="2">
    <location>
        <begin position="19"/>
        <end position="513"/>
    </location>
</feature>
<dbReference type="PANTHER" id="PTHR45985:SF3">
    <property type="entry name" value="CHITIN DEACETYLASE-LIKE 4"/>
    <property type="match status" value="1"/>
</dbReference>
<keyword evidence="4" id="KW-1185">Reference proteome</keyword>